<evidence type="ECO:0000256" key="2">
    <source>
        <dbReference type="ARBA" id="ARBA00022964"/>
    </source>
</evidence>
<dbReference type="OMA" id="YKRRDPP"/>
<dbReference type="GO" id="GO:0035515">
    <property type="term" value="F:oxidative RNA demethylase activity"/>
    <property type="evidence" value="ECO:0007669"/>
    <property type="project" value="TreeGrafter"/>
</dbReference>
<sequence>VNFTGLLFIPNPFTAFGQRYWVCRCLKDFTCKPQKLNLDKHGDLEDEQKWWDTCLKDAEKGKILLQKLRWATLGYHHNWDTKKYSEDSRDPFPQDLATLCQYVATAVGFDDFRAQAAIVNYYHMDSTLSGHTDHSEPDNNSLLSFGSFGQSAVFLIGGPSADEKPTAMLIHSGDIVIMSGASRLCYHGIPRIVSADTSPWNDANSSTDLSSEIIYSCMENNFWEPFGNYLKTSRINMNVRQVLKLGVRTLPQRV</sequence>
<evidence type="ECO:0000256" key="1">
    <source>
        <dbReference type="ARBA" id="ARBA00022723"/>
    </source>
</evidence>
<dbReference type="GO" id="GO:0005737">
    <property type="term" value="C:cytoplasm"/>
    <property type="evidence" value="ECO:0007669"/>
    <property type="project" value="TreeGrafter"/>
</dbReference>
<dbReference type="InterPro" id="IPR004574">
    <property type="entry name" value="Alkb"/>
</dbReference>
<evidence type="ECO:0000313" key="8">
    <source>
        <dbReference type="Proteomes" id="UP000027135"/>
    </source>
</evidence>
<dbReference type="EMBL" id="KK852969">
    <property type="protein sequence ID" value="KDR13104.1"/>
    <property type="molecule type" value="Genomic_DNA"/>
</dbReference>
<dbReference type="GO" id="GO:0035513">
    <property type="term" value="P:oxidative RNA demethylation"/>
    <property type="evidence" value="ECO:0007669"/>
    <property type="project" value="TreeGrafter"/>
</dbReference>
<dbReference type="InterPro" id="IPR037151">
    <property type="entry name" value="AlkB-like_sf"/>
</dbReference>
<keyword evidence="1 5" id="KW-0479">Metal-binding</keyword>
<feature type="binding site" evidence="5">
    <location>
        <position position="133"/>
    </location>
    <ligand>
        <name>Fe cation</name>
        <dbReference type="ChEBI" id="CHEBI:24875"/>
        <note>catalytic</note>
    </ligand>
</feature>
<accession>A0A067QT39</accession>
<dbReference type="InParanoid" id="A0A067QT39"/>
<dbReference type="InterPro" id="IPR027450">
    <property type="entry name" value="AlkB-like"/>
</dbReference>
<name>A0A067QT39_ZOONE</name>
<keyword evidence="2" id="KW-0223">Dioxygenase</keyword>
<feature type="domain" description="Fe2OG dioxygenase" evidence="6">
    <location>
        <begin position="113"/>
        <end position="243"/>
    </location>
</feature>
<dbReference type="Gene3D" id="2.60.120.590">
    <property type="entry name" value="Alpha-ketoglutarate-dependent dioxygenase AlkB-like"/>
    <property type="match status" value="1"/>
</dbReference>
<feature type="binding site" evidence="5">
    <location>
        <position position="187"/>
    </location>
    <ligand>
        <name>Fe cation</name>
        <dbReference type="ChEBI" id="CHEBI:24875"/>
        <note>catalytic</note>
    </ligand>
</feature>
<dbReference type="AlphaFoldDB" id="A0A067QT39"/>
<dbReference type="SUPFAM" id="SSF51197">
    <property type="entry name" value="Clavaminate synthase-like"/>
    <property type="match status" value="1"/>
</dbReference>
<keyword evidence="8" id="KW-1185">Reference proteome</keyword>
<dbReference type="PANTHER" id="PTHR16557:SF2">
    <property type="entry name" value="NUCLEIC ACID DIOXYGENASE ALKBH1"/>
    <property type="match status" value="1"/>
</dbReference>
<dbReference type="eggNOG" id="KOG2731">
    <property type="taxonomic scope" value="Eukaryota"/>
</dbReference>
<evidence type="ECO:0000256" key="3">
    <source>
        <dbReference type="ARBA" id="ARBA00023002"/>
    </source>
</evidence>
<feature type="non-terminal residue" evidence="7">
    <location>
        <position position="1"/>
    </location>
</feature>
<reference evidence="7 8" key="1">
    <citation type="journal article" date="2014" name="Nat. Commun.">
        <title>Molecular traces of alternative social organization in a termite genome.</title>
        <authorList>
            <person name="Terrapon N."/>
            <person name="Li C."/>
            <person name="Robertson H.M."/>
            <person name="Ji L."/>
            <person name="Meng X."/>
            <person name="Booth W."/>
            <person name="Chen Z."/>
            <person name="Childers C.P."/>
            <person name="Glastad K.M."/>
            <person name="Gokhale K."/>
            <person name="Gowin J."/>
            <person name="Gronenberg W."/>
            <person name="Hermansen R.A."/>
            <person name="Hu H."/>
            <person name="Hunt B.G."/>
            <person name="Huylmans A.K."/>
            <person name="Khalil S.M."/>
            <person name="Mitchell R.D."/>
            <person name="Munoz-Torres M.C."/>
            <person name="Mustard J.A."/>
            <person name="Pan H."/>
            <person name="Reese J.T."/>
            <person name="Scharf M.E."/>
            <person name="Sun F."/>
            <person name="Vogel H."/>
            <person name="Xiao J."/>
            <person name="Yang W."/>
            <person name="Yang Z."/>
            <person name="Yang Z."/>
            <person name="Zhou J."/>
            <person name="Zhu J."/>
            <person name="Brent C.S."/>
            <person name="Elsik C.G."/>
            <person name="Goodisman M.A."/>
            <person name="Liberles D.A."/>
            <person name="Roe R.M."/>
            <person name="Vargo E.L."/>
            <person name="Vilcinskas A."/>
            <person name="Wang J."/>
            <person name="Bornberg-Bauer E."/>
            <person name="Korb J."/>
            <person name="Zhang G."/>
            <person name="Liebig J."/>
        </authorList>
    </citation>
    <scope>NUCLEOTIDE SEQUENCE [LARGE SCALE GENOMIC DNA]</scope>
    <source>
        <tissue evidence="7">Whole organism</tissue>
    </source>
</reference>
<dbReference type="FunCoup" id="A0A067QT39">
    <property type="interactions" value="2267"/>
</dbReference>
<feature type="binding site" evidence="5">
    <location>
        <position position="131"/>
    </location>
    <ligand>
        <name>Fe cation</name>
        <dbReference type="ChEBI" id="CHEBI:24875"/>
        <note>catalytic</note>
    </ligand>
</feature>
<keyword evidence="4 5" id="KW-0408">Iron</keyword>
<evidence type="ECO:0000259" key="6">
    <source>
        <dbReference type="PROSITE" id="PS51471"/>
    </source>
</evidence>
<protein>
    <submittedName>
        <fullName evidence="7">Alkylated DNA repair protein alkB-like protein 1</fullName>
    </submittedName>
</protein>
<dbReference type="GO" id="GO:0035516">
    <property type="term" value="F:broad specificity oxidative DNA demethylase activity"/>
    <property type="evidence" value="ECO:0007669"/>
    <property type="project" value="TreeGrafter"/>
</dbReference>
<evidence type="ECO:0000313" key="7">
    <source>
        <dbReference type="EMBL" id="KDR13104.1"/>
    </source>
</evidence>
<evidence type="ECO:0000256" key="4">
    <source>
        <dbReference type="ARBA" id="ARBA00023004"/>
    </source>
</evidence>
<gene>
    <name evidence="7" type="ORF">L798_13033</name>
</gene>
<dbReference type="GO" id="GO:0008198">
    <property type="term" value="F:ferrous iron binding"/>
    <property type="evidence" value="ECO:0007669"/>
    <property type="project" value="TreeGrafter"/>
</dbReference>
<comment type="cofactor">
    <cofactor evidence="5">
        <name>Fe(2+)</name>
        <dbReference type="ChEBI" id="CHEBI:29033"/>
    </cofactor>
    <text evidence="5">Binds 1 Fe(2+) ion per subunit.</text>
</comment>
<proteinExistence type="predicted"/>
<dbReference type="PROSITE" id="PS51471">
    <property type="entry name" value="FE2OG_OXY"/>
    <property type="match status" value="1"/>
</dbReference>
<dbReference type="GO" id="GO:0005634">
    <property type="term" value="C:nucleus"/>
    <property type="evidence" value="ECO:0007669"/>
    <property type="project" value="TreeGrafter"/>
</dbReference>
<dbReference type="PANTHER" id="PTHR16557">
    <property type="entry name" value="ALKYLATED DNA REPAIR PROTEIN ALKB-RELATED"/>
    <property type="match status" value="1"/>
</dbReference>
<keyword evidence="3" id="KW-0560">Oxidoreductase</keyword>
<dbReference type="Pfam" id="PF13532">
    <property type="entry name" value="2OG-FeII_Oxy_2"/>
    <property type="match status" value="1"/>
</dbReference>
<dbReference type="InterPro" id="IPR005123">
    <property type="entry name" value="Oxoglu/Fe-dep_dioxygenase_dom"/>
</dbReference>
<dbReference type="STRING" id="136037.A0A067QT39"/>
<dbReference type="Proteomes" id="UP000027135">
    <property type="component" value="Unassembled WGS sequence"/>
</dbReference>
<evidence type="ECO:0000256" key="5">
    <source>
        <dbReference type="PIRSR" id="PIRSR604574-2"/>
    </source>
</evidence>
<organism evidence="7 8">
    <name type="scientific">Zootermopsis nevadensis</name>
    <name type="common">Dampwood termite</name>
    <dbReference type="NCBI Taxonomy" id="136037"/>
    <lineage>
        <taxon>Eukaryota</taxon>
        <taxon>Metazoa</taxon>
        <taxon>Ecdysozoa</taxon>
        <taxon>Arthropoda</taxon>
        <taxon>Hexapoda</taxon>
        <taxon>Insecta</taxon>
        <taxon>Pterygota</taxon>
        <taxon>Neoptera</taxon>
        <taxon>Polyneoptera</taxon>
        <taxon>Dictyoptera</taxon>
        <taxon>Blattodea</taxon>
        <taxon>Blattoidea</taxon>
        <taxon>Termitoidae</taxon>
        <taxon>Termopsidae</taxon>
        <taxon>Zootermopsis</taxon>
    </lineage>
</organism>